<reference evidence="1" key="1">
    <citation type="journal article" date="2023" name="Mol. Ecol. Resour.">
        <title>Chromosome-level genome assembly of a triploid poplar Populus alba 'Berolinensis'.</title>
        <authorList>
            <person name="Chen S."/>
            <person name="Yu Y."/>
            <person name="Wang X."/>
            <person name="Wang S."/>
            <person name="Zhang T."/>
            <person name="Zhou Y."/>
            <person name="He R."/>
            <person name="Meng N."/>
            <person name="Wang Y."/>
            <person name="Liu W."/>
            <person name="Liu Z."/>
            <person name="Liu J."/>
            <person name="Guo Q."/>
            <person name="Huang H."/>
            <person name="Sederoff R.R."/>
            <person name="Wang G."/>
            <person name="Qu G."/>
            <person name="Chen S."/>
        </authorList>
    </citation>
    <scope>NUCLEOTIDE SEQUENCE</scope>
    <source>
        <strain evidence="1">SC-2020</strain>
    </source>
</reference>
<sequence length="46" mass="5083">MKLRVEQLARLMASEAPSMNFKSGQRIIKHSSIQGISSSYEIQCAG</sequence>
<organism evidence="1 2">
    <name type="scientific">Populus alba x Populus x berolinensis</name>
    <dbReference type="NCBI Taxonomy" id="444605"/>
    <lineage>
        <taxon>Eukaryota</taxon>
        <taxon>Viridiplantae</taxon>
        <taxon>Streptophyta</taxon>
        <taxon>Embryophyta</taxon>
        <taxon>Tracheophyta</taxon>
        <taxon>Spermatophyta</taxon>
        <taxon>Magnoliopsida</taxon>
        <taxon>eudicotyledons</taxon>
        <taxon>Gunneridae</taxon>
        <taxon>Pentapetalae</taxon>
        <taxon>rosids</taxon>
        <taxon>fabids</taxon>
        <taxon>Malpighiales</taxon>
        <taxon>Salicaceae</taxon>
        <taxon>Saliceae</taxon>
        <taxon>Populus</taxon>
    </lineage>
</organism>
<evidence type="ECO:0000313" key="1">
    <source>
        <dbReference type="EMBL" id="KAJ6994187.1"/>
    </source>
</evidence>
<evidence type="ECO:0000313" key="2">
    <source>
        <dbReference type="Proteomes" id="UP001164929"/>
    </source>
</evidence>
<name>A0AAD6W068_9ROSI</name>
<keyword evidence="2" id="KW-1185">Reference proteome</keyword>
<proteinExistence type="predicted"/>
<comment type="caution">
    <text evidence="1">The sequence shown here is derived from an EMBL/GenBank/DDBJ whole genome shotgun (WGS) entry which is preliminary data.</text>
</comment>
<protein>
    <submittedName>
        <fullName evidence="1">Uncharacterized protein</fullName>
    </submittedName>
</protein>
<dbReference type="EMBL" id="JAQIZT010000006">
    <property type="protein sequence ID" value="KAJ6994187.1"/>
    <property type="molecule type" value="Genomic_DNA"/>
</dbReference>
<dbReference type="Proteomes" id="UP001164929">
    <property type="component" value="Chromosome 6"/>
</dbReference>
<dbReference type="AlphaFoldDB" id="A0AAD6W068"/>
<gene>
    <name evidence="1" type="ORF">NC653_017110</name>
</gene>
<accession>A0AAD6W068</accession>